<feature type="region of interest" description="Disordered" evidence="9">
    <location>
        <begin position="398"/>
        <end position="440"/>
    </location>
</feature>
<evidence type="ECO:0000256" key="6">
    <source>
        <dbReference type="ARBA" id="ARBA00022989"/>
    </source>
</evidence>
<dbReference type="AlphaFoldDB" id="A0A9P6CQK7"/>
<evidence type="ECO:0000256" key="9">
    <source>
        <dbReference type="SAM" id="MobiDB-lite"/>
    </source>
</evidence>
<dbReference type="GO" id="GO:0008270">
    <property type="term" value="F:zinc ion binding"/>
    <property type="evidence" value="ECO:0007669"/>
    <property type="project" value="UniProtKB-KW"/>
</dbReference>
<dbReference type="EMBL" id="MU150232">
    <property type="protein sequence ID" value="KAF9468743.1"/>
    <property type="molecule type" value="Genomic_DNA"/>
</dbReference>
<dbReference type="Proteomes" id="UP000807353">
    <property type="component" value="Unassembled WGS sequence"/>
</dbReference>
<reference evidence="11" key="1">
    <citation type="submission" date="2020-11" db="EMBL/GenBank/DDBJ databases">
        <authorList>
            <consortium name="DOE Joint Genome Institute"/>
            <person name="Ahrendt S."/>
            <person name="Riley R."/>
            <person name="Andreopoulos W."/>
            <person name="Labutti K."/>
            <person name="Pangilinan J."/>
            <person name="Ruiz-Duenas F.J."/>
            <person name="Barrasa J.M."/>
            <person name="Sanchez-Garcia M."/>
            <person name="Camarero S."/>
            <person name="Miyauchi S."/>
            <person name="Serrano A."/>
            <person name="Linde D."/>
            <person name="Babiker R."/>
            <person name="Drula E."/>
            <person name="Ayuso-Fernandez I."/>
            <person name="Pacheco R."/>
            <person name="Padilla G."/>
            <person name="Ferreira P."/>
            <person name="Barriuso J."/>
            <person name="Kellner H."/>
            <person name="Castanera R."/>
            <person name="Alfaro M."/>
            <person name="Ramirez L."/>
            <person name="Pisabarro A.G."/>
            <person name="Kuo A."/>
            <person name="Tritt A."/>
            <person name="Lipzen A."/>
            <person name="He G."/>
            <person name="Yan M."/>
            <person name="Ng V."/>
            <person name="Cullen D."/>
            <person name="Martin F."/>
            <person name="Rosso M.-N."/>
            <person name="Henrissat B."/>
            <person name="Hibbett D."/>
            <person name="Martinez A.T."/>
            <person name="Grigoriev I.V."/>
        </authorList>
    </citation>
    <scope>NUCLEOTIDE SEQUENCE</scope>
    <source>
        <strain evidence="11">CBS 247.69</strain>
    </source>
</reference>
<feature type="compositionally biased region" description="Polar residues" evidence="9">
    <location>
        <begin position="173"/>
        <end position="191"/>
    </location>
</feature>
<feature type="compositionally biased region" description="Basic and acidic residues" evidence="9">
    <location>
        <begin position="677"/>
        <end position="688"/>
    </location>
</feature>
<dbReference type="SUPFAM" id="SSF57850">
    <property type="entry name" value="RING/U-box"/>
    <property type="match status" value="1"/>
</dbReference>
<keyword evidence="7" id="KW-0472">Membrane</keyword>
<feature type="compositionally biased region" description="Acidic residues" evidence="9">
    <location>
        <begin position="799"/>
        <end position="810"/>
    </location>
</feature>
<feature type="region of interest" description="Disordered" evidence="9">
    <location>
        <begin position="565"/>
        <end position="692"/>
    </location>
</feature>
<dbReference type="OrthoDB" id="8062037at2759"/>
<feature type="region of interest" description="Disordered" evidence="9">
    <location>
        <begin position="710"/>
        <end position="739"/>
    </location>
</feature>
<keyword evidence="3" id="KW-0479">Metal-binding</keyword>
<comment type="subcellular location">
    <subcellularLocation>
        <location evidence="1">Membrane</location>
        <topology evidence="1">Single-pass membrane protein</topology>
    </subcellularLocation>
</comment>
<dbReference type="GO" id="GO:0016020">
    <property type="term" value="C:membrane"/>
    <property type="evidence" value="ECO:0007669"/>
    <property type="project" value="UniProtKB-SubCell"/>
</dbReference>
<feature type="region of interest" description="Disordered" evidence="9">
    <location>
        <begin position="1"/>
        <end position="283"/>
    </location>
</feature>
<evidence type="ECO:0000256" key="5">
    <source>
        <dbReference type="ARBA" id="ARBA00022833"/>
    </source>
</evidence>
<feature type="region of interest" description="Disordered" evidence="9">
    <location>
        <begin position="461"/>
        <end position="486"/>
    </location>
</feature>
<dbReference type="PANTHER" id="PTHR47168:SF1">
    <property type="entry name" value="OS02G0798600 PROTEIN"/>
    <property type="match status" value="1"/>
</dbReference>
<feature type="compositionally biased region" description="Low complexity" evidence="9">
    <location>
        <begin position="97"/>
        <end position="120"/>
    </location>
</feature>
<evidence type="ECO:0000256" key="8">
    <source>
        <dbReference type="PROSITE-ProRule" id="PRU00175"/>
    </source>
</evidence>
<feature type="compositionally biased region" description="Low complexity" evidence="9">
    <location>
        <begin position="474"/>
        <end position="485"/>
    </location>
</feature>
<evidence type="ECO:0000256" key="7">
    <source>
        <dbReference type="ARBA" id="ARBA00023136"/>
    </source>
</evidence>
<dbReference type="PANTHER" id="PTHR47168">
    <property type="entry name" value="RING ZINC FINGER DOMAIN SUPERFAMILY PROTEIN-RELATED"/>
    <property type="match status" value="1"/>
</dbReference>
<evidence type="ECO:0000256" key="1">
    <source>
        <dbReference type="ARBA" id="ARBA00004167"/>
    </source>
</evidence>
<evidence type="ECO:0000313" key="11">
    <source>
        <dbReference type="EMBL" id="KAF9468743.1"/>
    </source>
</evidence>
<evidence type="ECO:0000256" key="3">
    <source>
        <dbReference type="ARBA" id="ARBA00022723"/>
    </source>
</evidence>
<feature type="region of interest" description="Disordered" evidence="9">
    <location>
        <begin position="510"/>
        <end position="545"/>
    </location>
</feature>
<dbReference type="Pfam" id="PF13639">
    <property type="entry name" value="zf-RING_2"/>
    <property type="match status" value="1"/>
</dbReference>
<evidence type="ECO:0000259" key="10">
    <source>
        <dbReference type="PROSITE" id="PS50089"/>
    </source>
</evidence>
<dbReference type="Gene3D" id="3.30.40.10">
    <property type="entry name" value="Zinc/RING finger domain, C3HC4 (zinc finger)"/>
    <property type="match status" value="1"/>
</dbReference>
<feature type="region of interest" description="Disordered" evidence="9">
    <location>
        <begin position="780"/>
        <end position="833"/>
    </location>
</feature>
<feature type="compositionally biased region" description="Polar residues" evidence="9">
    <location>
        <begin position="408"/>
        <end position="417"/>
    </location>
</feature>
<keyword evidence="5" id="KW-0862">Zinc</keyword>
<organism evidence="11 12">
    <name type="scientific">Collybia nuda</name>
    <dbReference type="NCBI Taxonomy" id="64659"/>
    <lineage>
        <taxon>Eukaryota</taxon>
        <taxon>Fungi</taxon>
        <taxon>Dikarya</taxon>
        <taxon>Basidiomycota</taxon>
        <taxon>Agaricomycotina</taxon>
        <taxon>Agaricomycetes</taxon>
        <taxon>Agaricomycetidae</taxon>
        <taxon>Agaricales</taxon>
        <taxon>Tricholomatineae</taxon>
        <taxon>Clitocybaceae</taxon>
        <taxon>Collybia</taxon>
    </lineage>
</organism>
<dbReference type="InterPro" id="IPR013083">
    <property type="entry name" value="Znf_RING/FYVE/PHD"/>
</dbReference>
<feature type="compositionally biased region" description="Pro residues" evidence="9">
    <location>
        <begin position="213"/>
        <end position="222"/>
    </location>
</feature>
<name>A0A9P6CQK7_9AGAR</name>
<evidence type="ECO:0000256" key="4">
    <source>
        <dbReference type="ARBA" id="ARBA00022771"/>
    </source>
</evidence>
<dbReference type="InterPro" id="IPR051653">
    <property type="entry name" value="E3_ligase_sorting_rcpt"/>
</dbReference>
<feature type="compositionally biased region" description="Low complexity" evidence="9">
    <location>
        <begin position="720"/>
        <end position="739"/>
    </location>
</feature>
<feature type="compositionally biased region" description="Polar residues" evidence="9">
    <location>
        <begin position="812"/>
        <end position="821"/>
    </location>
</feature>
<feature type="compositionally biased region" description="Polar residues" evidence="9">
    <location>
        <begin position="269"/>
        <end position="283"/>
    </location>
</feature>
<dbReference type="PROSITE" id="PS50089">
    <property type="entry name" value="ZF_RING_2"/>
    <property type="match status" value="1"/>
</dbReference>
<feature type="compositionally biased region" description="Basic and acidic residues" evidence="9">
    <location>
        <begin position="630"/>
        <end position="639"/>
    </location>
</feature>
<feature type="compositionally biased region" description="Basic residues" evidence="9">
    <location>
        <begin position="78"/>
        <end position="90"/>
    </location>
</feature>
<sequence>MGQNSSRHHQSPPPTLVAAPSNFGDNSPTDPSANPLPSDSTVLNVTPSSGSRRTSVRKSILNLVKPSARSHADSSTNNKRKSWRSSKRWSKAPPDLSEVSESTSSSSAGPSTVPTTPTSGKEPDIEQNVVSDASEQLISAGDRPSTPFPPMLTELPPDSAEGGSRIDHEVGQNIGTWLSAQDVQQTSTPTFSEGRDVVIGPNDSLSPDENTPPVQPESTPEPQPEEPTGNRQFPPPGTLVVVQGVVHTTDVPRNPPSTTISDSPEPVLRSSSTPPNAPGSTRNRLSALLRSRPTSMVLPQVPSAPSASSTTTDLIADSVAPPENTQPVSSIHSQSHIDLAHPDTPTSPMEVIPPREPEARGGTISSSSIDVLGTLLSVAAAATAASLLTGSSEPILSSGLSPPYSPNDPASNQTQPLNGVGEPPRPASPTPTAGFGMGDTTAAGRAERLRHAWGSIRERLGLRPAPQSEDNPPSNTATTTSSGSTDPRELMLAQMARAFNLGFGLNGEGQAAGAVGRPQADTNGTVASEPNAEESRVISDSPQLPPEGSFERFLVDLQVDLREALTSPGGLTGDNSNSTNQTSPLAPLITSEASPPTTQPTVEPSSSTVDNNGDAMPMLEPVSDSDSEFSNDHPPRNLERLPGTFPTDPGPSRTHVQSQHVEDANLSTAGVHSAISSDRDNTANRPESRTGGTGRINWWRLYRFPPIMAPRPQGAADTGSSVPVNSTSPSPLGSSVGLPITMDPTLAELPFAPAAETQTPPVHTVIPVIVVGLQSVNTSWQQRGQNDDNESIDMLGDGGDSEAGDDDLNDDGTPNFNNRSGTEGAGRNRGRAWHSRAAEAIRNLRHGRRTRTAPTTTLPGSRTFLIYVIGGYYPPNHSIVTGGPNSLDSFEALLELAELLGQVKPPTVTKEDIDKSGLEIIKAAQVEQYEQDGKISSNCTERCLICLDDYHPEEDVRVMSCRHAFHKACVDKWLETGRNNCPACRSKGVSTDTSFSPTEV</sequence>
<proteinExistence type="predicted"/>
<evidence type="ECO:0000313" key="12">
    <source>
        <dbReference type="Proteomes" id="UP000807353"/>
    </source>
</evidence>
<feature type="compositionally biased region" description="Polar residues" evidence="9">
    <location>
        <begin position="573"/>
        <end position="584"/>
    </location>
</feature>
<gene>
    <name evidence="11" type="ORF">BDZ94DRAFT_1294288</name>
</gene>
<feature type="compositionally biased region" description="Low complexity" evidence="9">
    <location>
        <begin position="238"/>
        <end position="252"/>
    </location>
</feature>
<keyword evidence="4 8" id="KW-0863">Zinc-finger</keyword>
<feature type="domain" description="RING-type" evidence="10">
    <location>
        <begin position="943"/>
        <end position="985"/>
    </location>
</feature>
<feature type="compositionally biased region" description="Polar residues" evidence="9">
    <location>
        <begin position="591"/>
        <end position="611"/>
    </location>
</feature>
<keyword evidence="6" id="KW-1133">Transmembrane helix</keyword>
<dbReference type="SMART" id="SM00184">
    <property type="entry name" value="RING"/>
    <property type="match status" value="1"/>
</dbReference>
<keyword evidence="12" id="KW-1185">Reference proteome</keyword>
<feature type="compositionally biased region" description="Polar residues" evidence="9">
    <location>
        <begin position="128"/>
        <end position="137"/>
    </location>
</feature>
<keyword evidence="2" id="KW-0812">Transmembrane</keyword>
<dbReference type="FunFam" id="3.30.40.10:FF:000728">
    <property type="entry name" value="Unplaced genomic scaffold supercont1.4, whole genome shotgun sequence"/>
    <property type="match status" value="1"/>
</dbReference>
<evidence type="ECO:0000256" key="2">
    <source>
        <dbReference type="ARBA" id="ARBA00022692"/>
    </source>
</evidence>
<feature type="compositionally biased region" description="Polar residues" evidence="9">
    <location>
        <begin position="654"/>
        <end position="676"/>
    </location>
</feature>
<comment type="caution">
    <text evidence="11">The sequence shown here is derived from an EMBL/GenBank/DDBJ whole genome shotgun (WGS) entry which is preliminary data.</text>
</comment>
<feature type="compositionally biased region" description="Polar residues" evidence="9">
    <location>
        <begin position="23"/>
        <end position="53"/>
    </location>
</feature>
<accession>A0A9P6CQK7</accession>
<dbReference type="InterPro" id="IPR001841">
    <property type="entry name" value="Znf_RING"/>
</dbReference>
<feature type="compositionally biased region" description="Basic residues" evidence="9">
    <location>
        <begin position="1"/>
        <end position="10"/>
    </location>
</feature>
<protein>
    <recommendedName>
        <fullName evidence="10">RING-type domain-containing protein</fullName>
    </recommendedName>
</protein>